<evidence type="ECO:0000256" key="4">
    <source>
        <dbReference type="ARBA" id="ARBA00022679"/>
    </source>
</evidence>
<dbReference type="Gene3D" id="3.30.565.10">
    <property type="entry name" value="Histidine kinase-like ATPase, C-terminal domain"/>
    <property type="match status" value="1"/>
</dbReference>
<dbReference type="GO" id="GO:0000156">
    <property type="term" value="F:phosphorelay response regulator activity"/>
    <property type="evidence" value="ECO:0007669"/>
    <property type="project" value="TreeGrafter"/>
</dbReference>
<dbReference type="Pfam" id="PF02518">
    <property type="entry name" value="HATPase_c"/>
    <property type="match status" value="1"/>
</dbReference>
<dbReference type="InterPro" id="IPR003018">
    <property type="entry name" value="GAF"/>
</dbReference>
<dbReference type="GO" id="GO:0007234">
    <property type="term" value="P:osmosensory signaling via phosphorelay pathway"/>
    <property type="evidence" value="ECO:0007669"/>
    <property type="project" value="TreeGrafter"/>
</dbReference>
<dbReference type="InterPro" id="IPR036097">
    <property type="entry name" value="HisK_dim/P_sf"/>
</dbReference>
<dbReference type="EC" id="2.7.13.3" evidence="2"/>
<dbReference type="GO" id="GO:0000155">
    <property type="term" value="F:phosphorelay sensor kinase activity"/>
    <property type="evidence" value="ECO:0007669"/>
    <property type="project" value="InterPro"/>
</dbReference>
<keyword evidence="3" id="KW-0597">Phosphoprotein</keyword>
<dbReference type="SMART" id="SM00388">
    <property type="entry name" value="HisKA"/>
    <property type="match status" value="1"/>
</dbReference>
<keyword evidence="8" id="KW-0067">ATP-binding</keyword>
<dbReference type="GO" id="GO:0005524">
    <property type="term" value="F:ATP binding"/>
    <property type="evidence" value="ECO:0007669"/>
    <property type="project" value="UniProtKB-KW"/>
</dbReference>
<name>A0A1B0ZMH3_9RHOB</name>
<dbReference type="AlphaFoldDB" id="A0A1B0ZMH3"/>
<dbReference type="SUPFAM" id="SSF55874">
    <property type="entry name" value="ATPase domain of HSP90 chaperone/DNA topoisomerase II/histidine kinase"/>
    <property type="match status" value="1"/>
</dbReference>
<accession>A0A1B0ZMH3</accession>
<dbReference type="EMBL" id="JARCJK010000001">
    <property type="protein sequence ID" value="MDE4164885.1"/>
    <property type="molecule type" value="Genomic_DNA"/>
</dbReference>
<evidence type="ECO:0000256" key="5">
    <source>
        <dbReference type="ARBA" id="ARBA00022777"/>
    </source>
</evidence>
<evidence type="ECO:0000256" key="2">
    <source>
        <dbReference type="ARBA" id="ARBA00012438"/>
    </source>
</evidence>
<protein>
    <recommendedName>
        <fullName evidence="2">histidine kinase</fullName>
        <ecNumber evidence="2">2.7.13.3</ecNumber>
    </recommendedName>
</protein>
<dbReference type="InterPro" id="IPR050351">
    <property type="entry name" value="BphY/WalK/GraS-like"/>
</dbReference>
<dbReference type="CDD" id="cd00082">
    <property type="entry name" value="HisKA"/>
    <property type="match status" value="1"/>
</dbReference>
<organism evidence="7 9">
    <name type="scientific">Phaeobacter gallaeciensis</name>
    <dbReference type="NCBI Taxonomy" id="60890"/>
    <lineage>
        <taxon>Bacteria</taxon>
        <taxon>Pseudomonadati</taxon>
        <taxon>Pseudomonadota</taxon>
        <taxon>Alphaproteobacteria</taxon>
        <taxon>Rhodobacterales</taxon>
        <taxon>Roseobacteraceae</taxon>
        <taxon>Phaeobacter</taxon>
    </lineage>
</organism>
<evidence type="ECO:0000259" key="6">
    <source>
        <dbReference type="PROSITE" id="PS50109"/>
    </source>
</evidence>
<reference evidence="7 9" key="1">
    <citation type="submission" date="2016-04" db="EMBL/GenBank/DDBJ databases">
        <authorList>
            <person name="Evans L.H."/>
            <person name="Alamgir A."/>
            <person name="Owens N."/>
            <person name="Weber N.D."/>
            <person name="Virtaneva K."/>
            <person name="Barbian K."/>
            <person name="Babar A."/>
            <person name="Rosenke K."/>
        </authorList>
    </citation>
    <scope>NUCLEOTIDE SEQUENCE [LARGE SCALE GENOMIC DNA]</scope>
    <source>
        <strain evidence="7 9">JL2886</strain>
    </source>
</reference>
<dbReference type="PROSITE" id="PS50109">
    <property type="entry name" value="HIS_KIN"/>
    <property type="match status" value="1"/>
</dbReference>
<dbReference type="Pfam" id="PF13185">
    <property type="entry name" value="GAF_2"/>
    <property type="match status" value="1"/>
</dbReference>
<gene>
    <name evidence="7" type="ORF">JL2886_00379</name>
    <name evidence="8" type="ORF">PXK24_04225</name>
</gene>
<dbReference type="PANTHER" id="PTHR42878:SF15">
    <property type="entry name" value="BACTERIOPHYTOCHROME"/>
    <property type="match status" value="1"/>
</dbReference>
<dbReference type="Pfam" id="PF00512">
    <property type="entry name" value="HisKA"/>
    <property type="match status" value="1"/>
</dbReference>
<proteinExistence type="predicted"/>
<reference evidence="8 10" key="2">
    <citation type="submission" date="2023-02" db="EMBL/GenBank/DDBJ databases">
        <title>Population genomics of bacteria associated with diatom.</title>
        <authorList>
            <person name="Xie J."/>
            <person name="Wang H."/>
        </authorList>
    </citation>
    <scope>NUCLEOTIDE SEQUENCE [LARGE SCALE GENOMIC DNA]</scope>
    <source>
        <strain evidence="8 10">PT47_8</strain>
    </source>
</reference>
<dbReference type="Proteomes" id="UP001218364">
    <property type="component" value="Unassembled WGS sequence"/>
</dbReference>
<dbReference type="EMBL" id="CP015124">
    <property type="protein sequence ID" value="ANP35311.1"/>
    <property type="molecule type" value="Genomic_DNA"/>
</dbReference>
<keyword evidence="9" id="KW-1185">Reference proteome</keyword>
<dbReference type="InterPro" id="IPR003594">
    <property type="entry name" value="HATPase_dom"/>
</dbReference>
<dbReference type="OrthoDB" id="9760752at2"/>
<sequence>MQKFSLRDLELIDGPPHPEFDNLTRLAQRTIGAPVALLSTIDSDAKRQFFTSQTGLGGPAAEDRHAPLSHSFCQHVIQKDAPVAVEDAPNPPPDLGTGIAPGLGIGSYLGVPVYRPGGVPAAVLAVIDDKPRAWTEADISLLRQLAFCATDAIRTRATMLEMAHINRERREFTYAVSHDLKSPANTLNLLLQELDAERDRLSEDGIFLLEQSQKTAARMMRQMNDILEYSRVVGARIQKRDIDLNTLAGELVQDLQGEIQHAGATVDIGPLPVVTGNRMQLRCLFQNLITNGITFRSGARKPIVSITSVSGANKGQERIDVTDNGAGISTSDQQQIFQLFKKLHNPNEYDGTGIGLTLSRRICSNHNGLLEVSSEVGQGSTFRVTLPSGSSAT</sequence>
<dbReference type="InterPro" id="IPR029016">
    <property type="entry name" value="GAF-like_dom_sf"/>
</dbReference>
<dbReference type="SMART" id="SM00387">
    <property type="entry name" value="HATPase_c"/>
    <property type="match status" value="1"/>
</dbReference>
<dbReference type="InterPro" id="IPR036890">
    <property type="entry name" value="HATPase_C_sf"/>
</dbReference>
<dbReference type="PRINTS" id="PR00344">
    <property type="entry name" value="BCTRLSENSOR"/>
</dbReference>
<dbReference type="SUPFAM" id="SSF55781">
    <property type="entry name" value="GAF domain-like"/>
    <property type="match status" value="1"/>
</dbReference>
<dbReference type="Gene3D" id="3.30.450.40">
    <property type="match status" value="1"/>
</dbReference>
<keyword evidence="5 7" id="KW-0418">Kinase</keyword>
<dbReference type="SUPFAM" id="SSF47384">
    <property type="entry name" value="Homodimeric domain of signal transducing histidine kinase"/>
    <property type="match status" value="1"/>
</dbReference>
<evidence type="ECO:0000313" key="9">
    <source>
        <dbReference type="Proteomes" id="UP000092565"/>
    </source>
</evidence>
<dbReference type="RefSeq" id="WP_065270450.1">
    <property type="nucleotide sequence ID" value="NZ_CP015124.1"/>
</dbReference>
<dbReference type="InterPro" id="IPR003661">
    <property type="entry name" value="HisK_dim/P_dom"/>
</dbReference>
<dbReference type="Gene3D" id="1.10.287.130">
    <property type="match status" value="1"/>
</dbReference>
<dbReference type="GO" id="GO:0030295">
    <property type="term" value="F:protein kinase activator activity"/>
    <property type="evidence" value="ECO:0007669"/>
    <property type="project" value="TreeGrafter"/>
</dbReference>
<dbReference type="PANTHER" id="PTHR42878">
    <property type="entry name" value="TWO-COMPONENT HISTIDINE KINASE"/>
    <property type="match status" value="1"/>
</dbReference>
<keyword evidence="8" id="KW-0547">Nucleotide-binding</keyword>
<dbReference type="Proteomes" id="UP000092565">
    <property type="component" value="Chromosome"/>
</dbReference>
<dbReference type="InterPro" id="IPR005467">
    <property type="entry name" value="His_kinase_dom"/>
</dbReference>
<evidence type="ECO:0000313" key="10">
    <source>
        <dbReference type="Proteomes" id="UP001218364"/>
    </source>
</evidence>
<dbReference type="SMART" id="SM00065">
    <property type="entry name" value="GAF"/>
    <property type="match status" value="1"/>
</dbReference>
<dbReference type="InterPro" id="IPR004358">
    <property type="entry name" value="Sig_transdc_His_kin-like_C"/>
</dbReference>
<keyword evidence="4" id="KW-0808">Transferase</keyword>
<evidence type="ECO:0000256" key="3">
    <source>
        <dbReference type="ARBA" id="ARBA00022553"/>
    </source>
</evidence>
<feature type="domain" description="Histidine kinase" evidence="6">
    <location>
        <begin position="175"/>
        <end position="390"/>
    </location>
</feature>
<evidence type="ECO:0000313" key="7">
    <source>
        <dbReference type="EMBL" id="ANP35311.1"/>
    </source>
</evidence>
<evidence type="ECO:0000313" key="8">
    <source>
        <dbReference type="EMBL" id="MDE4164885.1"/>
    </source>
</evidence>
<evidence type="ECO:0000256" key="1">
    <source>
        <dbReference type="ARBA" id="ARBA00000085"/>
    </source>
</evidence>
<comment type="catalytic activity">
    <reaction evidence="1">
        <text>ATP + protein L-histidine = ADP + protein N-phospho-L-histidine.</text>
        <dbReference type="EC" id="2.7.13.3"/>
    </reaction>
</comment>